<protein>
    <recommendedName>
        <fullName evidence="7">Inositol-1-monophosphatase</fullName>
        <ecNumber evidence="7">3.1.3.25</ecNumber>
    </recommendedName>
</protein>
<dbReference type="EMBL" id="CP144913">
    <property type="protein sequence ID" value="WXB77824.1"/>
    <property type="molecule type" value="Genomic_DNA"/>
</dbReference>
<comment type="similarity">
    <text evidence="3 7">Belongs to the inositol monophosphatase superfamily.</text>
</comment>
<organism evidence="8 9">
    <name type="scientific">Janibacter alittae</name>
    <dbReference type="NCBI Taxonomy" id="3115209"/>
    <lineage>
        <taxon>Bacteria</taxon>
        <taxon>Bacillati</taxon>
        <taxon>Actinomycetota</taxon>
        <taxon>Actinomycetes</taxon>
        <taxon>Micrococcales</taxon>
        <taxon>Intrasporangiaceae</taxon>
        <taxon>Janibacter</taxon>
    </lineage>
</organism>
<evidence type="ECO:0000256" key="5">
    <source>
        <dbReference type="ARBA" id="ARBA00022801"/>
    </source>
</evidence>
<evidence type="ECO:0000256" key="4">
    <source>
        <dbReference type="ARBA" id="ARBA00022723"/>
    </source>
</evidence>
<dbReference type="PRINTS" id="PR00377">
    <property type="entry name" value="IMPHPHTASES"/>
</dbReference>
<dbReference type="Pfam" id="PF00459">
    <property type="entry name" value="Inositol_P"/>
    <property type="match status" value="1"/>
</dbReference>
<dbReference type="SUPFAM" id="SSF56655">
    <property type="entry name" value="Carbohydrate phosphatase"/>
    <property type="match status" value="1"/>
</dbReference>
<sequence length="287" mass="30393">MDIPVPPAIDPVALSEIAERVALEAGRLILDERPRDLGVAETKTSDTDIVTVMDQRSQDLLLTRLGELRPDDGFHGEERGGRAGTSGISWVVDPIDGTVNYLYDIPAYAVSVAAVVGDPSTPGTWRPVAAAVVNPLSQECFTAALDAGAHRTVGAGPRRRLRVEDAPLGVSLCGTGFGYDADRRRWQGAVVAEVLPHVRDIRRLGSAALDLCRVADGSLDVYYERGLNPWDLAAGWLVVTEAGGVVTDLEGGHPGATMTVAGGLGNHADLRALLGRVVARVGQEKDH</sequence>
<evidence type="ECO:0000256" key="2">
    <source>
        <dbReference type="ARBA" id="ARBA00001946"/>
    </source>
</evidence>
<keyword evidence="4 7" id="KW-0479">Metal-binding</keyword>
<dbReference type="Gene3D" id="3.30.540.10">
    <property type="entry name" value="Fructose-1,6-Bisphosphatase, subunit A, domain 1"/>
    <property type="match status" value="1"/>
</dbReference>
<keyword evidence="6 7" id="KW-0460">Magnesium</keyword>
<dbReference type="GO" id="GO:0016787">
    <property type="term" value="F:hydrolase activity"/>
    <property type="evidence" value="ECO:0007669"/>
    <property type="project" value="UniProtKB-KW"/>
</dbReference>
<evidence type="ECO:0000256" key="6">
    <source>
        <dbReference type="ARBA" id="ARBA00022842"/>
    </source>
</evidence>
<evidence type="ECO:0000256" key="1">
    <source>
        <dbReference type="ARBA" id="ARBA00001033"/>
    </source>
</evidence>
<dbReference type="InterPro" id="IPR020583">
    <property type="entry name" value="Inositol_monoP_metal-BS"/>
</dbReference>
<proteinExistence type="inferred from homology"/>
<dbReference type="PANTHER" id="PTHR20854:SF4">
    <property type="entry name" value="INOSITOL-1-MONOPHOSPHATASE-RELATED"/>
    <property type="match status" value="1"/>
</dbReference>
<dbReference type="PROSITE" id="PS00630">
    <property type="entry name" value="IMP_2"/>
    <property type="match status" value="1"/>
</dbReference>
<dbReference type="Gene3D" id="3.40.190.80">
    <property type="match status" value="1"/>
</dbReference>
<dbReference type="RefSeq" id="WP_338752064.1">
    <property type="nucleotide sequence ID" value="NZ_CP144913.1"/>
</dbReference>
<accession>A0ABZ2ML96</accession>
<dbReference type="CDD" id="cd01639">
    <property type="entry name" value="IMPase"/>
    <property type="match status" value="1"/>
</dbReference>
<name>A0ABZ2ML96_9MICO</name>
<comment type="cofactor">
    <cofactor evidence="2 7">
        <name>Mg(2+)</name>
        <dbReference type="ChEBI" id="CHEBI:18420"/>
    </cofactor>
</comment>
<evidence type="ECO:0000256" key="3">
    <source>
        <dbReference type="ARBA" id="ARBA00009759"/>
    </source>
</evidence>
<dbReference type="InterPro" id="IPR020550">
    <property type="entry name" value="Inositol_monophosphatase_CS"/>
</dbReference>
<evidence type="ECO:0000313" key="9">
    <source>
        <dbReference type="Proteomes" id="UP001382727"/>
    </source>
</evidence>
<evidence type="ECO:0000313" key="8">
    <source>
        <dbReference type="EMBL" id="WXB77824.1"/>
    </source>
</evidence>
<keyword evidence="9" id="KW-1185">Reference proteome</keyword>
<dbReference type="Proteomes" id="UP001382727">
    <property type="component" value="Chromosome"/>
</dbReference>
<dbReference type="PANTHER" id="PTHR20854">
    <property type="entry name" value="INOSITOL MONOPHOSPHATASE"/>
    <property type="match status" value="1"/>
</dbReference>
<keyword evidence="5 7" id="KW-0378">Hydrolase</keyword>
<reference evidence="8 9" key="1">
    <citation type="submission" date="2024-02" db="EMBL/GenBank/DDBJ databases">
        <title>Janibacter sp. nov., isolated from gut of marine sandworm.</title>
        <authorList>
            <person name="Kim B."/>
            <person name="Jun M.O."/>
            <person name="Shin N.-R."/>
        </authorList>
    </citation>
    <scope>NUCLEOTIDE SEQUENCE [LARGE SCALE GENOMIC DNA]</scope>
    <source>
        <strain evidence="8 9">A1S7</strain>
    </source>
</reference>
<dbReference type="PROSITE" id="PS00629">
    <property type="entry name" value="IMP_1"/>
    <property type="match status" value="1"/>
</dbReference>
<dbReference type="InterPro" id="IPR033942">
    <property type="entry name" value="IMPase"/>
</dbReference>
<comment type="catalytic activity">
    <reaction evidence="1 7">
        <text>a myo-inositol phosphate + H2O = myo-inositol + phosphate</text>
        <dbReference type="Rhea" id="RHEA:24056"/>
        <dbReference type="ChEBI" id="CHEBI:15377"/>
        <dbReference type="ChEBI" id="CHEBI:17268"/>
        <dbReference type="ChEBI" id="CHEBI:43474"/>
        <dbReference type="ChEBI" id="CHEBI:84139"/>
        <dbReference type="EC" id="3.1.3.25"/>
    </reaction>
</comment>
<evidence type="ECO:0000256" key="7">
    <source>
        <dbReference type="RuleBase" id="RU364068"/>
    </source>
</evidence>
<gene>
    <name evidence="8" type="ORF">V1351_07025</name>
</gene>
<dbReference type="EC" id="3.1.3.25" evidence="7"/>
<dbReference type="InterPro" id="IPR000760">
    <property type="entry name" value="Inositol_monophosphatase-like"/>
</dbReference>